<dbReference type="GO" id="GO:0005975">
    <property type="term" value="P:carbohydrate metabolic process"/>
    <property type="evidence" value="ECO:0007669"/>
    <property type="project" value="InterPro"/>
</dbReference>
<feature type="domain" description="Putative glycogen debranching enzyme N-terminal" evidence="1">
    <location>
        <begin position="33"/>
        <end position="223"/>
    </location>
</feature>
<dbReference type="InterPro" id="IPR054491">
    <property type="entry name" value="MGH1-like_GH"/>
</dbReference>
<dbReference type="InterPro" id="IPR012341">
    <property type="entry name" value="6hp_glycosidase-like_sf"/>
</dbReference>
<evidence type="ECO:0000313" key="4">
    <source>
        <dbReference type="Proteomes" id="UP000316852"/>
    </source>
</evidence>
<dbReference type="EMBL" id="VBOW01000016">
    <property type="protein sequence ID" value="TMQ60236.1"/>
    <property type="molecule type" value="Genomic_DNA"/>
</dbReference>
<dbReference type="Gene3D" id="1.50.10.10">
    <property type="match status" value="1"/>
</dbReference>
<evidence type="ECO:0000259" key="2">
    <source>
        <dbReference type="Pfam" id="PF22422"/>
    </source>
</evidence>
<proteinExistence type="predicted"/>
<dbReference type="Pfam" id="PF22422">
    <property type="entry name" value="MGH1-like_GH"/>
    <property type="match status" value="1"/>
</dbReference>
<evidence type="ECO:0000313" key="3">
    <source>
        <dbReference type="EMBL" id="TMQ60236.1"/>
    </source>
</evidence>
<dbReference type="AlphaFoldDB" id="A0A538T9D7"/>
<dbReference type="Proteomes" id="UP000316852">
    <property type="component" value="Unassembled WGS sequence"/>
</dbReference>
<dbReference type="InterPro" id="IPR032856">
    <property type="entry name" value="GDE_N_bis"/>
</dbReference>
<gene>
    <name evidence="3" type="ORF">E6K76_02605</name>
</gene>
<sequence length="727" mass="80818">MRYDGAIMDIIRLQDQFYILATSSRIDDRTRVLKHGDTFAVFDRFGDMAPVGMGELGLYHEGTRFLSRLGLFLDQDRLLLLSSRVSDDNSVLSVDLTNADVRSDGQLAISRGTIHVAREQLLWDGVCYERIRVSNYGLAPIHVTLRCRWDVDYADIFEVRGTRREATGRKLEPVVRESSVTLSYKGLDGVVRRTRISCAPTPAGASESEFEFDIALRSREATSYVVTFACEVGRGAKEPLRYEEAHRAASEALERDQADHCVVGSSNEQFNDWMNRSSADLHMMLTETGCGPYPYAGVPWFSTPFGRDGIITALEVLWMNPGLAKGVLRFLAETQAQEQNSERDAEPGKILHETRQGEMAALGEVPFRRYYGSVDATPLFVMLAGAYARTTGDLSLIRSIWPSIELALAWMEAYGDRDHDGLIEYFRLSPKGLVNQGWKDSGDAIFHEDGELATGPIALCEVQGYAYAARKEASALAATLGLGELAGRLRNQAEAIQERFEETFWCDELESYALALDGKKRACRVLASNAGHCLWTGIADRSRAERVARRFEREDFHSGWGIRTLAAGQVRYNPMSYHNGSVWPHDNAIIAAGLARYGFKESAIRILSGLFDATLFLDMSRLPELFCGFERGPGAGPTPYPVACAPQSWSSGSVYLLLQSCLGLSVDGIQSRVSFDHPALPQSLEEITIRRLRVGQGTVDLIIRRYERDVGIDVLDRVGSVQVEVLK</sequence>
<name>A0A538T9D7_UNCEI</name>
<reference evidence="3 4" key="1">
    <citation type="journal article" date="2019" name="Nat. Microbiol.">
        <title>Mediterranean grassland soil C-N compound turnover is dependent on rainfall and depth, and is mediated by genomically divergent microorganisms.</title>
        <authorList>
            <person name="Diamond S."/>
            <person name="Andeer P.F."/>
            <person name="Li Z."/>
            <person name="Crits-Christoph A."/>
            <person name="Burstein D."/>
            <person name="Anantharaman K."/>
            <person name="Lane K.R."/>
            <person name="Thomas B.C."/>
            <person name="Pan C."/>
            <person name="Northen T.R."/>
            <person name="Banfield J.F."/>
        </authorList>
    </citation>
    <scope>NUCLEOTIDE SEQUENCE [LARGE SCALE GENOMIC DNA]</scope>
    <source>
        <strain evidence="3">WS_6</strain>
    </source>
</reference>
<evidence type="ECO:0000259" key="1">
    <source>
        <dbReference type="Pfam" id="PF14742"/>
    </source>
</evidence>
<protein>
    <submittedName>
        <fullName evidence="3">Amylo-alpha-1,6-glucosidase</fullName>
    </submittedName>
</protein>
<accession>A0A538T9D7</accession>
<comment type="caution">
    <text evidence="3">The sequence shown here is derived from an EMBL/GenBank/DDBJ whole genome shotgun (WGS) entry which is preliminary data.</text>
</comment>
<dbReference type="Pfam" id="PF14742">
    <property type="entry name" value="GDE_N_bis"/>
    <property type="match status" value="1"/>
</dbReference>
<feature type="domain" description="Mannosylglycerate hydrolase MGH1-like glycoside hydrolase" evidence="2">
    <location>
        <begin position="311"/>
        <end position="611"/>
    </location>
</feature>
<dbReference type="SUPFAM" id="SSF48208">
    <property type="entry name" value="Six-hairpin glycosidases"/>
    <property type="match status" value="1"/>
</dbReference>
<dbReference type="InterPro" id="IPR008928">
    <property type="entry name" value="6-hairpin_glycosidase_sf"/>
</dbReference>
<organism evidence="3 4">
    <name type="scientific">Eiseniibacteriota bacterium</name>
    <dbReference type="NCBI Taxonomy" id="2212470"/>
    <lineage>
        <taxon>Bacteria</taxon>
        <taxon>Candidatus Eiseniibacteriota</taxon>
    </lineage>
</organism>